<name>A0A6A4HTW2_9AGAR</name>
<dbReference type="EMBL" id="ML769449">
    <property type="protein sequence ID" value="KAE9401170.1"/>
    <property type="molecule type" value="Genomic_DNA"/>
</dbReference>
<accession>A0A6A4HTW2</accession>
<keyword evidence="2" id="KW-1185">Reference proteome</keyword>
<protein>
    <submittedName>
        <fullName evidence="1">Uncharacterized protein</fullName>
    </submittedName>
</protein>
<sequence length="163" mass="18866">MYSIAIKTNPPQVEIFGEKYRHRGYLNYVHTFDYSKYKFNLLMIVLQMPNCVDNWAELPFQTSEEKYNSKSAGEEGLPTLKNIMKCFDLENTVTYMARTARLNVAGLRMVISDNALSHWSFFEMKGIRCRAHLANLAADDWLRHASGYRPVKVEKEIATCNRG</sequence>
<organism evidence="1 2">
    <name type="scientific">Gymnopus androsaceus JB14</name>
    <dbReference type="NCBI Taxonomy" id="1447944"/>
    <lineage>
        <taxon>Eukaryota</taxon>
        <taxon>Fungi</taxon>
        <taxon>Dikarya</taxon>
        <taxon>Basidiomycota</taxon>
        <taxon>Agaricomycotina</taxon>
        <taxon>Agaricomycetes</taxon>
        <taxon>Agaricomycetidae</taxon>
        <taxon>Agaricales</taxon>
        <taxon>Marasmiineae</taxon>
        <taxon>Omphalotaceae</taxon>
        <taxon>Gymnopus</taxon>
    </lineage>
</organism>
<proteinExistence type="predicted"/>
<evidence type="ECO:0000313" key="2">
    <source>
        <dbReference type="Proteomes" id="UP000799118"/>
    </source>
</evidence>
<evidence type="ECO:0000313" key="1">
    <source>
        <dbReference type="EMBL" id="KAE9401170.1"/>
    </source>
</evidence>
<reference evidence="1" key="1">
    <citation type="journal article" date="2019" name="Environ. Microbiol.">
        <title>Fungal ecological strategies reflected in gene transcription - a case study of two litter decomposers.</title>
        <authorList>
            <person name="Barbi F."/>
            <person name="Kohler A."/>
            <person name="Barry K."/>
            <person name="Baskaran P."/>
            <person name="Daum C."/>
            <person name="Fauchery L."/>
            <person name="Ihrmark K."/>
            <person name="Kuo A."/>
            <person name="LaButti K."/>
            <person name="Lipzen A."/>
            <person name="Morin E."/>
            <person name="Grigoriev I.V."/>
            <person name="Henrissat B."/>
            <person name="Lindahl B."/>
            <person name="Martin F."/>
        </authorList>
    </citation>
    <scope>NUCLEOTIDE SEQUENCE</scope>
    <source>
        <strain evidence="1">JB14</strain>
    </source>
</reference>
<dbReference type="Proteomes" id="UP000799118">
    <property type="component" value="Unassembled WGS sequence"/>
</dbReference>
<gene>
    <name evidence="1" type="ORF">BT96DRAFT_938149</name>
</gene>
<dbReference type="AlphaFoldDB" id="A0A6A4HTW2"/>